<feature type="domain" description="Metallo-beta-lactamase" evidence="6">
    <location>
        <begin position="225"/>
        <end position="378"/>
    </location>
</feature>
<evidence type="ECO:0000256" key="5">
    <source>
        <dbReference type="ARBA" id="ARBA00023180"/>
    </source>
</evidence>
<dbReference type="InterPro" id="IPR044174">
    <property type="entry name" value="BC10-like"/>
</dbReference>
<dbReference type="PANTHER" id="PTHR31042">
    <property type="entry name" value="CORE-2/I-BRANCHING BETA-1,6-N-ACETYLGLUCOSAMINYLTRANSFERASE FAMILY PROTEIN-RELATED"/>
    <property type="match status" value="1"/>
</dbReference>
<evidence type="ECO:0000313" key="8">
    <source>
        <dbReference type="Proteomes" id="UP000237347"/>
    </source>
</evidence>
<dbReference type="PANTHER" id="PTHR31042:SF91">
    <property type="entry name" value="CORE-2_I-BRANCHING BETA-1,6-N-ACETYLGLUCOSAMINYLTRANSFERASE FAMILY PROTEIN"/>
    <property type="match status" value="1"/>
</dbReference>
<keyword evidence="8" id="KW-1185">Reference proteome</keyword>
<keyword evidence="3" id="KW-0808">Transferase</keyword>
<dbReference type="Gene3D" id="3.60.15.10">
    <property type="entry name" value="Ribonuclease Z/Hydroxyacylglutathione hydrolase-like"/>
    <property type="match status" value="1"/>
</dbReference>
<dbReference type="GO" id="GO:0016757">
    <property type="term" value="F:glycosyltransferase activity"/>
    <property type="evidence" value="ECO:0007669"/>
    <property type="project" value="UniProtKB-KW"/>
</dbReference>
<keyword evidence="5" id="KW-0325">Glycoprotein</keyword>
<dbReference type="Pfam" id="PF00753">
    <property type="entry name" value="Lactamase_B"/>
    <property type="match status" value="1"/>
</dbReference>
<name>A0AAW0KY37_QUESU</name>
<evidence type="ECO:0000256" key="4">
    <source>
        <dbReference type="ARBA" id="ARBA00023136"/>
    </source>
</evidence>
<dbReference type="AlphaFoldDB" id="A0AAW0KY37"/>
<evidence type="ECO:0000256" key="2">
    <source>
        <dbReference type="ARBA" id="ARBA00022676"/>
    </source>
</evidence>
<evidence type="ECO:0000259" key="6">
    <source>
        <dbReference type="SMART" id="SM00849"/>
    </source>
</evidence>
<proteinExistence type="predicted"/>
<gene>
    <name evidence="7" type="primary">lactb2</name>
    <name evidence="7" type="ORF">CFP56_011898</name>
</gene>
<evidence type="ECO:0000313" key="7">
    <source>
        <dbReference type="EMBL" id="KAK7843805.1"/>
    </source>
</evidence>
<comment type="subcellular location">
    <subcellularLocation>
        <location evidence="1">Membrane</location>
        <topology evidence="1">Single-pass type II membrane protein</topology>
    </subcellularLocation>
</comment>
<keyword evidence="2" id="KW-0328">Glycosyltransferase</keyword>
<dbReference type="InterPro" id="IPR001279">
    <property type="entry name" value="Metallo-B-lactamas"/>
</dbReference>
<dbReference type="SUPFAM" id="SSF56281">
    <property type="entry name" value="Metallo-hydrolase/oxidoreductase"/>
    <property type="match status" value="1"/>
</dbReference>
<sequence>MAEAIHNLAVILKNHPQPQNDAEFLLVKQTRPPKFDEEEYDSYVDSDLWDLPSTQLNLLGGNSESPIVVEGAQSINLTNFDLHSALTKVLEQVGFEVTDGGEWKFWKYVEEAEFGPGPPVHTVFIMGKLLAGDRNLQERCKWMSVQSCLSWLLEVKPSSDRVGPLTVVGLVNDSIQPADQKVPSILRHQEYPPGVKLVPIGSKTAKPFCTTNLIIFAPENVSNESENNSFVACGDALIVDPGCRSEFHEELQKIVAALPRKLVVFVTHHHRDHVDGLSIVQKCNPNATLLVHENTMRRIGKGDWSLGYTSVSGAEDICIGGQRLRVIFAPGHTDGHMALLHMSTHSLIQYFQTTYKFMELSPHTLIPMHGRVNLWPKHMLCGYLKNRRSRETSILKAIENGAETLFDIVAEVYSELDRSVWIPAASNVRLHVEHLAEQDKLPKAFSIQKFQKTCGLYFLARWIWAYLSKGLQLNYQKLWTSTLFVFGAVASFAVLYSCKITVFVEQLSIRIKRVRGSITTTIFLCLSLAFFIMTLGMFINNRARKFLSSDEIYFPQLSAFYPKSPRPSYSNFLCNSSSDPSLHPFKLSNGSRGLRDWIAPNELSHLMSDKELMWLASMVPNIEKYPYNRTQKVAFMFLTRGKLPLGPLWEKFFKGHAGLYSIYLHTSPEFTEEPPKSSVFYKRRIPSEQVEWGQATMVDAERRLLANALLDFSNERFVLLSETCIPLFNFTTIYNYLINSNHSFVGSIDDPRKMGRGRYNKHMWPMVSLSDWRKGNQWFEVHRKLAIEIVSDVTYYPIFENHCKPPCYMDEHYLATLVTKIQPSMNSNRSITWVDWSRGGSHPTKFERKDVSEAFLNRVRQGFNCTYNGITTTVCFLFARKFQPRTLEPLLRIAPVLLGFNP</sequence>
<keyword evidence="4" id="KW-0472">Membrane</keyword>
<evidence type="ECO:0000256" key="3">
    <source>
        <dbReference type="ARBA" id="ARBA00022679"/>
    </source>
</evidence>
<organism evidence="7 8">
    <name type="scientific">Quercus suber</name>
    <name type="common">Cork oak</name>
    <dbReference type="NCBI Taxonomy" id="58331"/>
    <lineage>
        <taxon>Eukaryota</taxon>
        <taxon>Viridiplantae</taxon>
        <taxon>Streptophyta</taxon>
        <taxon>Embryophyta</taxon>
        <taxon>Tracheophyta</taxon>
        <taxon>Spermatophyta</taxon>
        <taxon>Magnoliopsida</taxon>
        <taxon>eudicotyledons</taxon>
        <taxon>Gunneridae</taxon>
        <taxon>Pentapetalae</taxon>
        <taxon>rosids</taxon>
        <taxon>fabids</taxon>
        <taxon>Fagales</taxon>
        <taxon>Fagaceae</taxon>
        <taxon>Quercus</taxon>
    </lineage>
</organism>
<dbReference type="CDD" id="cd06262">
    <property type="entry name" value="metallo-hydrolase-like_MBL-fold"/>
    <property type="match status" value="1"/>
</dbReference>
<dbReference type="InterPro" id="IPR036388">
    <property type="entry name" value="WH-like_DNA-bd_sf"/>
</dbReference>
<dbReference type="FunFam" id="1.10.10.10:FF:000534">
    <property type="entry name" value="Metallo-hydrolase/oxidoreductase superfamily protein"/>
    <property type="match status" value="1"/>
</dbReference>
<reference evidence="7 8" key="1">
    <citation type="journal article" date="2018" name="Sci. Data">
        <title>The draft genome sequence of cork oak.</title>
        <authorList>
            <person name="Ramos A.M."/>
            <person name="Usie A."/>
            <person name="Barbosa P."/>
            <person name="Barros P.M."/>
            <person name="Capote T."/>
            <person name="Chaves I."/>
            <person name="Simoes F."/>
            <person name="Abreu I."/>
            <person name="Carrasquinho I."/>
            <person name="Faro C."/>
            <person name="Guimaraes J.B."/>
            <person name="Mendonca D."/>
            <person name="Nobrega F."/>
            <person name="Rodrigues L."/>
            <person name="Saibo N.J.M."/>
            <person name="Varela M.C."/>
            <person name="Egas C."/>
            <person name="Matos J."/>
            <person name="Miguel C.M."/>
            <person name="Oliveira M.M."/>
            <person name="Ricardo C.P."/>
            <person name="Goncalves S."/>
        </authorList>
    </citation>
    <scope>NUCLEOTIDE SEQUENCE [LARGE SCALE GENOMIC DNA]</scope>
    <source>
        <strain evidence="8">cv. HL8</strain>
    </source>
</reference>
<dbReference type="InterPro" id="IPR003406">
    <property type="entry name" value="Glyco_trans_14"/>
</dbReference>
<dbReference type="SMART" id="SM00849">
    <property type="entry name" value="Lactamase_B"/>
    <property type="match status" value="1"/>
</dbReference>
<dbReference type="Pfam" id="PF02485">
    <property type="entry name" value="Branch"/>
    <property type="match status" value="1"/>
</dbReference>
<dbReference type="Proteomes" id="UP000237347">
    <property type="component" value="Unassembled WGS sequence"/>
</dbReference>
<protein>
    <submittedName>
        <fullName evidence="7">Endoribonuclease lactb2</fullName>
    </submittedName>
</protein>
<dbReference type="GO" id="GO:0016020">
    <property type="term" value="C:membrane"/>
    <property type="evidence" value="ECO:0007669"/>
    <property type="project" value="UniProtKB-SubCell"/>
</dbReference>
<comment type="caution">
    <text evidence="7">The sequence shown here is derived from an EMBL/GenBank/DDBJ whole genome shotgun (WGS) entry which is preliminary data.</text>
</comment>
<evidence type="ECO:0000256" key="1">
    <source>
        <dbReference type="ARBA" id="ARBA00004606"/>
    </source>
</evidence>
<dbReference type="InterPro" id="IPR036866">
    <property type="entry name" value="RibonucZ/Hydroxyglut_hydro"/>
</dbReference>
<dbReference type="Pfam" id="PF17778">
    <property type="entry name" value="WHD_BLACT"/>
    <property type="match status" value="1"/>
</dbReference>
<dbReference type="EMBL" id="PKMF04000196">
    <property type="protein sequence ID" value="KAK7843805.1"/>
    <property type="molecule type" value="Genomic_DNA"/>
</dbReference>
<dbReference type="Gene3D" id="1.10.10.10">
    <property type="entry name" value="Winged helix-like DNA-binding domain superfamily/Winged helix DNA-binding domain"/>
    <property type="match status" value="1"/>
</dbReference>
<dbReference type="InterPro" id="IPR041516">
    <property type="entry name" value="LACTB2_WH"/>
</dbReference>
<accession>A0AAW0KY37</accession>